<organism evidence="1 2">
    <name type="scientific">Hymenolepis diminuta</name>
    <name type="common">Rat tapeworm</name>
    <dbReference type="NCBI Taxonomy" id="6216"/>
    <lineage>
        <taxon>Eukaryota</taxon>
        <taxon>Metazoa</taxon>
        <taxon>Spiralia</taxon>
        <taxon>Lophotrochozoa</taxon>
        <taxon>Platyhelminthes</taxon>
        <taxon>Cestoda</taxon>
        <taxon>Eucestoda</taxon>
        <taxon>Cyclophyllidea</taxon>
        <taxon>Hymenolepididae</taxon>
        <taxon>Hymenolepis</taxon>
    </lineage>
</organism>
<accession>A0A3P6ZYY9</accession>
<evidence type="ECO:0000313" key="2">
    <source>
        <dbReference type="Proteomes" id="UP000274504"/>
    </source>
</evidence>
<name>A0A3P6ZYY9_HYMDI</name>
<dbReference type="AlphaFoldDB" id="A0A3P6ZYY9"/>
<reference evidence="1 2" key="1">
    <citation type="submission" date="2018-11" db="EMBL/GenBank/DDBJ databases">
        <authorList>
            <consortium name="Pathogen Informatics"/>
        </authorList>
    </citation>
    <scope>NUCLEOTIDE SEQUENCE [LARGE SCALE GENOMIC DNA]</scope>
</reference>
<protein>
    <submittedName>
        <fullName evidence="1">Uncharacterized protein</fullName>
    </submittedName>
</protein>
<sequence length="50" mass="5682">MELFHVDLLRMRLKPHFDAMRCSVLCSIMGTNCACGASRLPIVLVISFRE</sequence>
<dbReference type="Proteomes" id="UP000274504">
    <property type="component" value="Unassembled WGS sequence"/>
</dbReference>
<gene>
    <name evidence="1" type="ORF">HDID_LOCUS5685</name>
</gene>
<proteinExistence type="predicted"/>
<evidence type="ECO:0000313" key="1">
    <source>
        <dbReference type="EMBL" id="VDL58003.1"/>
    </source>
</evidence>
<dbReference type="EMBL" id="UYSG01003205">
    <property type="protein sequence ID" value="VDL58003.1"/>
    <property type="molecule type" value="Genomic_DNA"/>
</dbReference>